<organism evidence="3 4">
    <name type="scientific">Trypanosoma cruzi</name>
    <dbReference type="NCBI Taxonomy" id="5693"/>
    <lineage>
        <taxon>Eukaryota</taxon>
        <taxon>Discoba</taxon>
        <taxon>Euglenozoa</taxon>
        <taxon>Kinetoplastea</taxon>
        <taxon>Metakinetoplastina</taxon>
        <taxon>Trypanosomatida</taxon>
        <taxon>Trypanosomatidae</taxon>
        <taxon>Trypanosoma</taxon>
        <taxon>Schizotrypanum</taxon>
    </lineage>
</organism>
<evidence type="ECO:0000313" key="3">
    <source>
        <dbReference type="EMBL" id="PWU97240.1"/>
    </source>
</evidence>
<dbReference type="VEuPathDB" id="TriTrypDB:TcYC6_0031100"/>
<dbReference type="VEuPathDB" id="TriTrypDB:TcCLB.503831.20"/>
<dbReference type="SUPFAM" id="SSF55347">
    <property type="entry name" value="Glyceraldehyde-3-phosphate dehydrogenase-like, C-terminal domain"/>
    <property type="match status" value="1"/>
</dbReference>
<dbReference type="VEuPathDB" id="TriTrypDB:TCDM_08955"/>
<sequence>MMSNQPVSSHNNTLRVGILGVSNAARRALRVINRAGLLLVAVGADDVVEAEKFVNAFLEDTIERQAEHTAAQQQKLGGLPVSEASQEDEKVKACTYEELVVCHEVDVVYVAVPLEERDSWVRRCIRQRKHILTSIPAAPSGDVLQKWVELATVQRLFLTDDAVLMQGTRMGRLWEMFSRTGDNIVGPLRAIRVCCSCGCNDHCAMAQFNTCDDEDSQFGVLGNWGWMAVAAVLHGMRYAMPSSVLGRALRRDESKGNCVTEFSGELLFTDAGPQEVTAYIYVADGASSSGGVGAVEQSLTAYGTTGSVTLHDFIIPVPDEDGNVHLTVALHDAVQGKQLYRIVRHEKELRVSEPVTFAELPWRRLRDALSPNPHAGASRLASRFLADTEEATECMRRSWSIQVVVDAMLEATTISTKITKKDEERGRGEDGNTTKKA</sequence>
<comment type="caution">
    <text evidence="3">The sequence shown here is derived from an EMBL/GenBank/DDBJ whole genome shotgun (WGS) entry which is preliminary data.</text>
</comment>
<protein>
    <submittedName>
        <fullName evidence="3">Putative oxidoreductase</fullName>
    </submittedName>
</protein>
<dbReference type="VEuPathDB" id="TriTrypDB:ECC02_002040"/>
<evidence type="ECO:0000256" key="1">
    <source>
        <dbReference type="SAM" id="MobiDB-lite"/>
    </source>
</evidence>
<dbReference type="SUPFAM" id="SSF51735">
    <property type="entry name" value="NAD(P)-binding Rossmann-fold domains"/>
    <property type="match status" value="1"/>
</dbReference>
<dbReference type="Pfam" id="PF01408">
    <property type="entry name" value="GFO_IDH_MocA"/>
    <property type="match status" value="1"/>
</dbReference>
<reference evidence="3 4" key="1">
    <citation type="journal article" date="2018" name="Microb. Genom.">
        <title>Expanding an expanded genome: long-read sequencing of Trypanosoma cruzi.</title>
        <authorList>
            <person name="Berna L."/>
            <person name="Rodriguez M."/>
            <person name="Chiribao M.L."/>
            <person name="Parodi-Talice A."/>
            <person name="Pita S."/>
            <person name="Rijo G."/>
            <person name="Alvarez-Valin F."/>
            <person name="Robello C."/>
        </authorList>
    </citation>
    <scope>NUCLEOTIDE SEQUENCE [LARGE SCALE GENOMIC DNA]</scope>
    <source>
        <strain evidence="3 4">Dm28c</strain>
    </source>
</reference>
<dbReference type="Proteomes" id="UP000246121">
    <property type="component" value="Unassembled WGS sequence"/>
</dbReference>
<evidence type="ECO:0000259" key="2">
    <source>
        <dbReference type="Pfam" id="PF01408"/>
    </source>
</evidence>
<feature type="compositionally biased region" description="Basic and acidic residues" evidence="1">
    <location>
        <begin position="419"/>
        <end position="437"/>
    </location>
</feature>
<dbReference type="EMBL" id="PRFA01000016">
    <property type="protein sequence ID" value="PWU97240.1"/>
    <property type="molecule type" value="Genomic_DNA"/>
</dbReference>
<dbReference type="InterPro" id="IPR000683">
    <property type="entry name" value="Gfo/Idh/MocA-like_OxRdtase_N"/>
</dbReference>
<proteinExistence type="predicted"/>
<dbReference type="AlphaFoldDB" id="A0A2V2VLP3"/>
<dbReference type="PANTHER" id="PTHR46368:SF4">
    <property type="entry name" value="OS10G0403700 PROTEIN"/>
    <property type="match status" value="1"/>
</dbReference>
<dbReference type="VEuPathDB" id="TriTrypDB:TcCL_NonESM12966"/>
<dbReference type="VEuPathDB" id="TriTrypDB:TcBrA4_0137890"/>
<dbReference type="VEuPathDB" id="TriTrypDB:TcG_07617"/>
<name>A0A2V2VLP3_TRYCR</name>
<dbReference type="PANTHER" id="PTHR46368">
    <property type="match status" value="1"/>
</dbReference>
<dbReference type="VEuPathDB" id="TriTrypDB:TcCLB.508045.90"/>
<gene>
    <name evidence="3" type="ORF">C4B63_16g317</name>
</gene>
<dbReference type="GO" id="GO:0000166">
    <property type="term" value="F:nucleotide binding"/>
    <property type="evidence" value="ECO:0007669"/>
    <property type="project" value="InterPro"/>
</dbReference>
<dbReference type="VEuPathDB" id="TriTrypDB:TCSYLVIO_000084"/>
<dbReference type="Gene3D" id="3.40.50.720">
    <property type="entry name" value="NAD(P)-binding Rossmann-like Domain"/>
    <property type="match status" value="1"/>
</dbReference>
<dbReference type="VEuPathDB" id="TriTrypDB:BCY84_02373"/>
<feature type="domain" description="Gfo/Idh/MocA-like oxidoreductase N-terminal" evidence="2">
    <location>
        <begin position="14"/>
        <end position="153"/>
    </location>
</feature>
<evidence type="ECO:0000313" key="4">
    <source>
        <dbReference type="Proteomes" id="UP000246121"/>
    </source>
</evidence>
<dbReference type="VEuPathDB" id="TriTrypDB:Tc_MARK_9356"/>
<dbReference type="Gene3D" id="3.30.360.10">
    <property type="entry name" value="Dihydrodipicolinate Reductase, domain 2"/>
    <property type="match status" value="1"/>
</dbReference>
<dbReference type="InterPro" id="IPR036291">
    <property type="entry name" value="NAD(P)-bd_dom_sf"/>
</dbReference>
<feature type="region of interest" description="Disordered" evidence="1">
    <location>
        <begin position="418"/>
        <end position="437"/>
    </location>
</feature>
<dbReference type="VEuPathDB" id="TriTrypDB:C3747_21g359"/>
<dbReference type="VEuPathDB" id="TriTrypDB:C4B63_16g317"/>
<accession>A0A2V2VLP3</accession>